<organism evidence="1 2">
    <name type="scientific">Achromobacter marplatensis</name>
    <dbReference type="NCBI Taxonomy" id="470868"/>
    <lineage>
        <taxon>Bacteria</taxon>
        <taxon>Pseudomonadati</taxon>
        <taxon>Pseudomonadota</taxon>
        <taxon>Betaproteobacteria</taxon>
        <taxon>Burkholderiales</taxon>
        <taxon>Alcaligenaceae</taxon>
        <taxon>Achromobacter</taxon>
    </lineage>
</organism>
<sequence>MSDIRIVWDDAVAHGDWLLRPLSSSTEHVVVSEPAVFGTGDGVRTQFQLSKPPVIDLAEKIFRNDWQGNRRLYPTPRTNLFRYSNDFSNAAWGNATAIRTTGYPAPDGSDNGTLITVQHANSCAIFQSVVLPEAQSAFSLYVAPGSSSTLTLRYVSFDTNIIVTFNLATGGVSNPLIGKIEASQGGWYRCSIAPAMTGADLDGQLYAYLATNAGTQFTADIGNTMRVFGAQVEVGLAPTPYIPTGNAAVTVTDYSASATGLITMGQVPAIGAALTWTGSYSKPISVGTGDLESGADLATAMLLSIFTDAMAASDDVIPDGTGDPRGWWGDQFDPDEPLGSKLWLLHREKQTRTTLNRAYDYLVEALKWLVDDGVVARFEITVEWVRESFLGAQIIAYSPDGTSLHTGKYLWAWNGIN</sequence>
<name>A0ABX9G9H6_9BURK</name>
<evidence type="ECO:0000313" key="1">
    <source>
        <dbReference type="EMBL" id="RBP19826.1"/>
    </source>
</evidence>
<proteinExistence type="predicted"/>
<protein>
    <submittedName>
        <fullName evidence="1">Phage gp46-like protein</fullName>
    </submittedName>
</protein>
<dbReference type="Proteomes" id="UP000252124">
    <property type="component" value="Unassembled WGS sequence"/>
</dbReference>
<evidence type="ECO:0000313" key="2">
    <source>
        <dbReference type="Proteomes" id="UP000252124"/>
    </source>
</evidence>
<dbReference type="InterPro" id="IPR010877">
    <property type="entry name" value="Phage_Mu_Gp46"/>
</dbReference>
<accession>A0ABX9G9H6</accession>
<keyword evidence="2" id="KW-1185">Reference proteome</keyword>
<gene>
    <name evidence="1" type="ORF">DFP87_104162</name>
</gene>
<dbReference type="Pfam" id="PF07409">
    <property type="entry name" value="GP46"/>
    <property type="match status" value="1"/>
</dbReference>
<dbReference type="RefSeq" id="WP_234818304.1">
    <property type="nucleotide sequence ID" value="NZ_CADIJU010000002.1"/>
</dbReference>
<comment type="caution">
    <text evidence="1">The sequence shown here is derived from an EMBL/GenBank/DDBJ whole genome shotgun (WGS) entry which is preliminary data.</text>
</comment>
<dbReference type="GeneID" id="99734613"/>
<dbReference type="EMBL" id="QNRM01000004">
    <property type="protein sequence ID" value="RBP19826.1"/>
    <property type="molecule type" value="Genomic_DNA"/>
</dbReference>
<reference evidence="1 2" key="1">
    <citation type="submission" date="2018-06" db="EMBL/GenBank/DDBJ databases">
        <title>Genomic Encyclopedia of Type Strains, Phase III (KMG-III): the genomes of soil and plant-associated and newly described type strains.</title>
        <authorList>
            <person name="Whitman W."/>
        </authorList>
    </citation>
    <scope>NUCLEOTIDE SEQUENCE [LARGE SCALE GENOMIC DNA]</scope>
    <source>
        <strain evidence="1 2">CECT 7342</strain>
    </source>
</reference>